<dbReference type="PANTHER" id="PTHR33868:SF2">
    <property type="entry name" value="EXPRESSED PROTEIN"/>
    <property type="match status" value="1"/>
</dbReference>
<protein>
    <submittedName>
        <fullName evidence="3">Uncharacterized protein</fullName>
    </submittedName>
</protein>
<gene>
    <name evidence="3" type="ORF">U9M48_014216</name>
</gene>
<evidence type="ECO:0000313" key="4">
    <source>
        <dbReference type="Proteomes" id="UP001341281"/>
    </source>
</evidence>
<feature type="region of interest" description="Disordered" evidence="1">
    <location>
        <begin position="312"/>
        <end position="331"/>
    </location>
</feature>
<evidence type="ECO:0000313" key="3">
    <source>
        <dbReference type="EMBL" id="WVZ64739.1"/>
    </source>
</evidence>
<sequence>MAAAEARAAWQRAANRCLVQEDAKRAPKLACCPPAAQPHDAAAGGNPASPQDPHVPTFMPINWNLMMNSSLPTDTQWWLQLQPNFGCQMALAREHLNCMGGEAAEKKMEGFAPPSKPEDAGARKGADMFEPPSVVSAALMKQTSEMGLDEVRNLAGYPPVSLKCKGNAGNCVYEDKEFTELKAFDPLFPKKPQKEHFDMHAPWEETKKSQPWWQVADGDGLASLVAERAIENIVNNDLPRWPTQAVRVHGAEVKGPGNKDDYGLPALSASKGPDPVHDTMACSYSVSSITNETNSSDEGGWQQHRRNNVLGDAQDSYSSTDSTPGNKPTYQNASERAKLLDALRHSQTRAREAEIAAKKAYDEKDHVIKLLFRQASHLFACKQWLKMLQLENICLQLRFKEHQIATMFPELPWMMVKEKEKVAPGQERNDGARKKGRRPNRKGGLCDTVAFAVGVGIVGAGLLLGWTLGWLLPKL</sequence>
<dbReference type="EMBL" id="CP144747">
    <property type="protein sequence ID" value="WVZ64739.1"/>
    <property type="molecule type" value="Genomic_DNA"/>
</dbReference>
<feature type="region of interest" description="Disordered" evidence="1">
    <location>
        <begin position="250"/>
        <end position="279"/>
    </location>
</feature>
<dbReference type="AlphaFoldDB" id="A0AAQ3T159"/>
<feature type="compositionally biased region" description="Polar residues" evidence="1">
    <location>
        <begin position="315"/>
        <end position="331"/>
    </location>
</feature>
<keyword evidence="2" id="KW-0472">Membrane</keyword>
<accession>A0AAQ3T159</accession>
<name>A0AAQ3T159_PASNO</name>
<keyword evidence="2" id="KW-0812">Transmembrane</keyword>
<feature type="transmembrane region" description="Helical" evidence="2">
    <location>
        <begin position="449"/>
        <end position="472"/>
    </location>
</feature>
<keyword evidence="4" id="KW-1185">Reference proteome</keyword>
<proteinExistence type="predicted"/>
<organism evidence="3 4">
    <name type="scientific">Paspalum notatum var. saurae</name>
    <dbReference type="NCBI Taxonomy" id="547442"/>
    <lineage>
        <taxon>Eukaryota</taxon>
        <taxon>Viridiplantae</taxon>
        <taxon>Streptophyta</taxon>
        <taxon>Embryophyta</taxon>
        <taxon>Tracheophyta</taxon>
        <taxon>Spermatophyta</taxon>
        <taxon>Magnoliopsida</taxon>
        <taxon>Liliopsida</taxon>
        <taxon>Poales</taxon>
        <taxon>Poaceae</taxon>
        <taxon>PACMAD clade</taxon>
        <taxon>Panicoideae</taxon>
        <taxon>Andropogonodae</taxon>
        <taxon>Paspaleae</taxon>
        <taxon>Paspalinae</taxon>
        <taxon>Paspalum</taxon>
    </lineage>
</organism>
<evidence type="ECO:0000256" key="2">
    <source>
        <dbReference type="SAM" id="Phobius"/>
    </source>
</evidence>
<feature type="region of interest" description="Disordered" evidence="1">
    <location>
        <begin position="421"/>
        <end position="441"/>
    </location>
</feature>
<reference evidence="3 4" key="1">
    <citation type="submission" date="2024-02" db="EMBL/GenBank/DDBJ databases">
        <title>High-quality chromosome-scale genome assembly of Pensacola bahiagrass (Paspalum notatum Flugge var. saurae).</title>
        <authorList>
            <person name="Vega J.M."/>
            <person name="Podio M."/>
            <person name="Orjuela J."/>
            <person name="Siena L.A."/>
            <person name="Pessino S.C."/>
            <person name="Combes M.C."/>
            <person name="Mariac C."/>
            <person name="Albertini E."/>
            <person name="Pupilli F."/>
            <person name="Ortiz J.P.A."/>
            <person name="Leblanc O."/>
        </authorList>
    </citation>
    <scope>NUCLEOTIDE SEQUENCE [LARGE SCALE GENOMIC DNA]</scope>
    <source>
        <strain evidence="3">R1</strain>
        <tissue evidence="3">Leaf</tissue>
    </source>
</reference>
<dbReference type="Proteomes" id="UP001341281">
    <property type="component" value="Chromosome 03"/>
</dbReference>
<feature type="compositionally biased region" description="Basic and acidic residues" evidence="1">
    <location>
        <begin position="250"/>
        <end position="262"/>
    </location>
</feature>
<evidence type="ECO:0000256" key="1">
    <source>
        <dbReference type="SAM" id="MobiDB-lite"/>
    </source>
</evidence>
<keyword evidence="2" id="KW-1133">Transmembrane helix</keyword>
<dbReference type="PANTHER" id="PTHR33868">
    <property type="entry name" value="EXPRESSED PROTEIN"/>
    <property type="match status" value="1"/>
</dbReference>
<feature type="compositionally biased region" description="Basic and acidic residues" evidence="1">
    <location>
        <begin position="421"/>
        <end position="433"/>
    </location>
</feature>